<keyword evidence="1" id="KW-0472">Membrane</keyword>
<keyword evidence="5" id="KW-0732">Signal</keyword>
<dbReference type="PANTHER" id="PTHR34597:SF6">
    <property type="entry name" value="BLR6126 PROTEIN"/>
    <property type="match status" value="1"/>
</dbReference>
<dbReference type="GO" id="GO:0008320">
    <property type="term" value="F:protein transmembrane transporter activity"/>
    <property type="evidence" value="ECO:0007669"/>
    <property type="project" value="TreeGrafter"/>
</dbReference>
<dbReference type="InterPro" id="IPR005565">
    <property type="entry name" value="Hemolysn_activator_HlyB_C"/>
</dbReference>
<dbReference type="GO" id="GO:0046819">
    <property type="term" value="P:protein secretion by the type V secretion system"/>
    <property type="evidence" value="ECO:0007669"/>
    <property type="project" value="TreeGrafter"/>
</dbReference>
<sequence>MGIIKRGRCCDVLAAVVLAVVSLMGSPVTAQQLPSGAGPERGIQRPEPQVPALPQGQGAPLSLPRVVPLPVPVLPDQRFVLESVTITGATVYDTEALAPTYRAMLGQEIPLAEVYGIANRITARYQADGYILSQAFVPAQEVTGGQVTINVVEGAIGSYRIEGDPGGNRGQVESYAKQILKSRPLTDSDLERYLLLINDLPGAALRAFVAPSRAGLASAELILQTGAKATSGVVGLDNRGSEFFGPGQAYGTVALNAPFGLGEMIEISPLITGSSGIESIGGFASWRQPIFSDGAYLLGFVAGSHTRPGGPLDDFDLRGEAFLGTVAVGYPLIRELDRYLFITGEIEVVELTEDINEDDEFLRDSLRIARAGLAFGQSDFWGGENYLELSLGFGLDILGASDDDDPRRSRTNADSSFTNFRFGASRRQLLDFITPNLSLLIGVTGQLSPDPLPSSEEFGLGGAIYLRGYDPFDIAGDYGIAGRAELRYEVPIEDRSFLNALEIFAFYDAGKIWNHDTIAGELSDGSLTSLGGGLRTTVARNFIGSVYVAQPLTREVTARGDKDTRFFFQLGYVW</sequence>
<dbReference type="GO" id="GO:0098046">
    <property type="term" value="C:type V protein secretion system complex"/>
    <property type="evidence" value="ECO:0007669"/>
    <property type="project" value="TreeGrafter"/>
</dbReference>
<reference evidence="8" key="1">
    <citation type="submission" date="2020-03" db="EMBL/GenBank/DDBJ databases">
        <title>Genome of Pelagibius litoralis DSM 21314T.</title>
        <authorList>
            <person name="Wang G."/>
        </authorList>
    </citation>
    <scope>NUCLEOTIDE SEQUENCE</scope>
    <source>
        <strain evidence="8">DSM 21314</strain>
    </source>
</reference>
<evidence type="ECO:0000256" key="4">
    <source>
        <dbReference type="SAM" id="MobiDB-lite"/>
    </source>
</evidence>
<evidence type="ECO:0000256" key="3">
    <source>
        <dbReference type="ARBA" id="ARBA00023237"/>
    </source>
</evidence>
<dbReference type="Gene3D" id="2.40.160.50">
    <property type="entry name" value="membrane protein fhac: a member of the omp85/tpsb transporter family"/>
    <property type="match status" value="1"/>
</dbReference>
<feature type="region of interest" description="Disordered" evidence="4">
    <location>
        <begin position="31"/>
        <end position="56"/>
    </location>
</feature>
<comment type="caution">
    <text evidence="8">The sequence shown here is derived from an EMBL/GenBank/DDBJ whole genome shotgun (WGS) entry which is preliminary data.</text>
</comment>
<dbReference type="Gene3D" id="3.10.20.310">
    <property type="entry name" value="membrane protein fhac"/>
    <property type="match status" value="1"/>
</dbReference>
<organism evidence="8 9">
    <name type="scientific">Pelagibius litoralis</name>
    <dbReference type="NCBI Taxonomy" id="374515"/>
    <lineage>
        <taxon>Bacteria</taxon>
        <taxon>Pseudomonadati</taxon>
        <taxon>Pseudomonadota</taxon>
        <taxon>Alphaproteobacteria</taxon>
        <taxon>Rhodospirillales</taxon>
        <taxon>Rhodovibrionaceae</taxon>
        <taxon>Pelagibius</taxon>
    </lineage>
</organism>
<dbReference type="RefSeq" id="WP_167221073.1">
    <property type="nucleotide sequence ID" value="NZ_JAAQPH010000002.1"/>
</dbReference>
<evidence type="ECO:0000256" key="1">
    <source>
        <dbReference type="ARBA" id="ARBA00022452"/>
    </source>
</evidence>
<feature type="chain" id="PRO_5037769656" evidence="5">
    <location>
        <begin position="31"/>
        <end position="574"/>
    </location>
</feature>
<feature type="domain" description="Polypeptide-transport-associated ShlB-type" evidence="7">
    <location>
        <begin position="79"/>
        <end position="154"/>
    </location>
</feature>
<feature type="signal peptide" evidence="5">
    <location>
        <begin position="1"/>
        <end position="30"/>
    </location>
</feature>
<gene>
    <name evidence="8" type="ORF">HBA54_02590</name>
</gene>
<keyword evidence="2" id="KW-0812">Transmembrane</keyword>
<name>A0A967C3C7_9PROT</name>
<proteinExistence type="predicted"/>
<evidence type="ECO:0000256" key="2">
    <source>
        <dbReference type="ARBA" id="ARBA00022692"/>
    </source>
</evidence>
<evidence type="ECO:0000313" key="9">
    <source>
        <dbReference type="Proteomes" id="UP000761264"/>
    </source>
</evidence>
<keyword evidence="3" id="KW-0998">Cell outer membrane</keyword>
<dbReference type="InterPro" id="IPR013686">
    <property type="entry name" value="Polypept-transport_assoc_ShlB"/>
</dbReference>
<dbReference type="PANTHER" id="PTHR34597">
    <property type="entry name" value="SLR1661 PROTEIN"/>
    <property type="match status" value="1"/>
</dbReference>
<keyword evidence="1" id="KW-1134">Transmembrane beta strand</keyword>
<evidence type="ECO:0000259" key="7">
    <source>
        <dbReference type="Pfam" id="PF08479"/>
    </source>
</evidence>
<dbReference type="AlphaFoldDB" id="A0A967C3C7"/>
<evidence type="ECO:0000259" key="6">
    <source>
        <dbReference type="Pfam" id="PF03865"/>
    </source>
</evidence>
<dbReference type="Pfam" id="PF03865">
    <property type="entry name" value="ShlB"/>
    <property type="match status" value="1"/>
</dbReference>
<evidence type="ECO:0000256" key="5">
    <source>
        <dbReference type="SAM" id="SignalP"/>
    </source>
</evidence>
<dbReference type="InterPro" id="IPR051544">
    <property type="entry name" value="TPS_OM_transporter"/>
</dbReference>
<keyword evidence="9" id="KW-1185">Reference proteome</keyword>
<dbReference type="Proteomes" id="UP000761264">
    <property type="component" value="Unassembled WGS sequence"/>
</dbReference>
<protein>
    <submittedName>
        <fullName evidence="8">ShlB/FhaC/HecB family hemolysin secretion/activation protein</fullName>
    </submittedName>
</protein>
<dbReference type="Pfam" id="PF08479">
    <property type="entry name" value="POTRA_2"/>
    <property type="match status" value="1"/>
</dbReference>
<dbReference type="EMBL" id="JAAQPH010000002">
    <property type="protein sequence ID" value="NIA67470.1"/>
    <property type="molecule type" value="Genomic_DNA"/>
</dbReference>
<accession>A0A967C3C7</accession>
<evidence type="ECO:0000313" key="8">
    <source>
        <dbReference type="EMBL" id="NIA67470.1"/>
    </source>
</evidence>
<feature type="domain" description="Haemolysin activator HlyB C-terminal" evidence="6">
    <location>
        <begin position="227"/>
        <end position="535"/>
    </location>
</feature>